<feature type="domain" description="Response regulatory" evidence="8">
    <location>
        <begin position="131"/>
        <end position="250"/>
    </location>
</feature>
<dbReference type="PANTHER" id="PTHR48111">
    <property type="entry name" value="REGULATOR OF RPOS"/>
    <property type="match status" value="1"/>
</dbReference>
<evidence type="ECO:0000256" key="4">
    <source>
        <dbReference type="ARBA" id="ARBA00023125"/>
    </source>
</evidence>
<evidence type="ECO:0000256" key="7">
    <source>
        <dbReference type="PROSITE-ProRule" id="PRU01091"/>
    </source>
</evidence>
<keyword evidence="5" id="KW-0804">Transcription</keyword>
<feature type="modified residue" description="4-aspartylphosphate" evidence="6">
    <location>
        <position position="181"/>
    </location>
</feature>
<dbReference type="PROSITE" id="PS51755">
    <property type="entry name" value="OMPR_PHOB"/>
    <property type="match status" value="1"/>
</dbReference>
<dbReference type="GO" id="GO:0000156">
    <property type="term" value="F:phosphorelay response regulator activity"/>
    <property type="evidence" value="ECO:0007669"/>
    <property type="project" value="TreeGrafter"/>
</dbReference>
<dbReference type="eggNOG" id="COG0745">
    <property type="taxonomic scope" value="Bacteria"/>
</dbReference>
<dbReference type="SUPFAM" id="SSF46894">
    <property type="entry name" value="C-terminal effector domain of the bipartite response regulators"/>
    <property type="match status" value="1"/>
</dbReference>
<evidence type="ECO:0000256" key="5">
    <source>
        <dbReference type="ARBA" id="ARBA00023163"/>
    </source>
</evidence>
<dbReference type="InterPro" id="IPR036388">
    <property type="entry name" value="WH-like_DNA-bd_sf"/>
</dbReference>
<proteinExistence type="predicted"/>
<dbReference type="KEGG" id="pin:Ping_2898"/>
<dbReference type="InterPro" id="IPR001867">
    <property type="entry name" value="OmpR/PhoB-type_DNA-bd"/>
</dbReference>
<evidence type="ECO:0000313" key="10">
    <source>
        <dbReference type="EMBL" id="ABM04602.1"/>
    </source>
</evidence>
<name>A1SYN7_PSYIN</name>
<keyword evidence="2" id="KW-0902">Two-component regulatory system</keyword>
<dbReference type="EMBL" id="CP000510">
    <property type="protein sequence ID" value="ABM04602.1"/>
    <property type="molecule type" value="Genomic_DNA"/>
</dbReference>
<keyword evidence="11" id="KW-1185">Reference proteome</keyword>
<evidence type="ECO:0000259" key="9">
    <source>
        <dbReference type="PROSITE" id="PS51755"/>
    </source>
</evidence>
<dbReference type="PROSITE" id="PS50110">
    <property type="entry name" value="RESPONSE_REGULATORY"/>
    <property type="match status" value="1"/>
</dbReference>
<keyword evidence="3" id="KW-0805">Transcription regulation</keyword>
<gene>
    <name evidence="10" type="ordered locus">Ping_2898</name>
</gene>
<dbReference type="GO" id="GO:0032993">
    <property type="term" value="C:protein-DNA complex"/>
    <property type="evidence" value="ECO:0007669"/>
    <property type="project" value="TreeGrafter"/>
</dbReference>
<dbReference type="SMART" id="SM00862">
    <property type="entry name" value="Trans_reg_C"/>
    <property type="match status" value="1"/>
</dbReference>
<keyword evidence="4 7" id="KW-0238">DNA-binding</keyword>
<dbReference type="InterPro" id="IPR039420">
    <property type="entry name" value="WalR-like"/>
</dbReference>
<dbReference type="AlphaFoldDB" id="A1SYN7"/>
<dbReference type="SUPFAM" id="SSF52172">
    <property type="entry name" value="CheY-like"/>
    <property type="match status" value="1"/>
</dbReference>
<dbReference type="InterPro" id="IPR016032">
    <property type="entry name" value="Sig_transdc_resp-reg_C-effctor"/>
</dbReference>
<dbReference type="HOGENOM" id="CLU_986491_0_0_6"/>
<dbReference type="Pfam" id="PF00486">
    <property type="entry name" value="Trans_reg_C"/>
    <property type="match status" value="1"/>
</dbReference>
<evidence type="ECO:0000256" key="2">
    <source>
        <dbReference type="ARBA" id="ARBA00023012"/>
    </source>
</evidence>
<reference evidence="10 11" key="1">
    <citation type="submission" date="2007-01" db="EMBL/GenBank/DDBJ databases">
        <title>Complete sequence of Psychromonas ingrahamii 37.</title>
        <authorList>
            <consortium name="US DOE Joint Genome Institute"/>
            <person name="Copeland A."/>
            <person name="Lucas S."/>
            <person name="Lapidus A."/>
            <person name="Barry K."/>
            <person name="Detter J.C."/>
            <person name="Glavina del Rio T."/>
            <person name="Hammon N."/>
            <person name="Israni S."/>
            <person name="Dalin E."/>
            <person name="Tice H."/>
            <person name="Pitluck S."/>
            <person name="Thompson L.S."/>
            <person name="Brettin T."/>
            <person name="Bruce D."/>
            <person name="Han C."/>
            <person name="Tapia R."/>
            <person name="Schmutz J."/>
            <person name="Larimer F."/>
            <person name="Land M."/>
            <person name="Hauser L."/>
            <person name="Kyrpides N."/>
            <person name="Ivanova N."/>
            <person name="Staley J."/>
            <person name="Richardson P."/>
        </authorList>
    </citation>
    <scope>NUCLEOTIDE SEQUENCE [LARGE SCALE GENOMIC DNA]</scope>
    <source>
        <strain evidence="10 11">37</strain>
    </source>
</reference>
<dbReference type="STRING" id="357804.Ping_2898"/>
<sequence>MSIPMLEKNLVVGEFLIDTSQNSLIHTNRKVYLGPLRTSLLHFLCKNVNKVVTREDLAQHVWGRLVTDHTINQHISQLRKSIGTLVLHGLNISTIPKRGYIARMDGIGLSENQVAPMARAEGNAHSVKNMKVLVVETETSERNLLIEQLNTLQVSYVECVATSLDAERSVALQDFDLIIVDSLLVDNTGIKLIKDVRTGKTSAAADISILTSHFDVQRELLGLNSLLDIQGLLLKPFDSQRLKQMLMVANKANVILKPQAAYELVPTDVLSDFVQPKVAVND</sequence>
<evidence type="ECO:0000256" key="3">
    <source>
        <dbReference type="ARBA" id="ARBA00023015"/>
    </source>
</evidence>
<protein>
    <submittedName>
        <fullName evidence="10">Cholera toxin transcriptional activator-like protein</fullName>
    </submittedName>
</protein>
<dbReference type="Gene3D" id="3.40.50.2300">
    <property type="match status" value="1"/>
</dbReference>
<feature type="DNA-binding region" description="OmpR/PhoB-type" evidence="7">
    <location>
        <begin position="7"/>
        <end position="104"/>
    </location>
</feature>
<dbReference type="eggNOG" id="COG3710">
    <property type="taxonomic scope" value="Bacteria"/>
</dbReference>
<dbReference type="Pfam" id="PF00072">
    <property type="entry name" value="Response_reg"/>
    <property type="match status" value="1"/>
</dbReference>
<dbReference type="InterPro" id="IPR001789">
    <property type="entry name" value="Sig_transdc_resp-reg_receiver"/>
</dbReference>
<dbReference type="Proteomes" id="UP000000639">
    <property type="component" value="Chromosome"/>
</dbReference>
<feature type="domain" description="OmpR/PhoB-type" evidence="9">
    <location>
        <begin position="7"/>
        <end position="104"/>
    </location>
</feature>
<organism evidence="10 11">
    <name type="scientific">Psychromonas ingrahamii (strain DSM 17664 / CCUG 51855 / 37)</name>
    <dbReference type="NCBI Taxonomy" id="357804"/>
    <lineage>
        <taxon>Bacteria</taxon>
        <taxon>Pseudomonadati</taxon>
        <taxon>Pseudomonadota</taxon>
        <taxon>Gammaproteobacteria</taxon>
        <taxon>Alteromonadales</taxon>
        <taxon>Psychromonadaceae</taxon>
        <taxon>Psychromonas</taxon>
    </lineage>
</organism>
<accession>A1SYN7</accession>
<dbReference type="CDD" id="cd00156">
    <property type="entry name" value="REC"/>
    <property type="match status" value="1"/>
</dbReference>
<evidence type="ECO:0000256" key="6">
    <source>
        <dbReference type="PROSITE-ProRule" id="PRU00169"/>
    </source>
</evidence>
<dbReference type="GO" id="GO:0005829">
    <property type="term" value="C:cytosol"/>
    <property type="evidence" value="ECO:0007669"/>
    <property type="project" value="TreeGrafter"/>
</dbReference>
<dbReference type="Gene3D" id="1.10.10.10">
    <property type="entry name" value="Winged helix-like DNA-binding domain superfamily/Winged helix DNA-binding domain"/>
    <property type="match status" value="1"/>
</dbReference>
<evidence type="ECO:0000313" key="11">
    <source>
        <dbReference type="Proteomes" id="UP000000639"/>
    </source>
</evidence>
<evidence type="ECO:0000259" key="8">
    <source>
        <dbReference type="PROSITE" id="PS50110"/>
    </source>
</evidence>
<dbReference type="InterPro" id="IPR011006">
    <property type="entry name" value="CheY-like_superfamily"/>
</dbReference>
<keyword evidence="1 6" id="KW-0597">Phosphoprotein</keyword>
<dbReference type="SMART" id="SM00448">
    <property type="entry name" value="REC"/>
    <property type="match status" value="1"/>
</dbReference>
<dbReference type="CDD" id="cd00383">
    <property type="entry name" value="trans_reg_C"/>
    <property type="match status" value="1"/>
</dbReference>
<dbReference type="PANTHER" id="PTHR48111:SF1">
    <property type="entry name" value="TWO-COMPONENT RESPONSE REGULATOR ORR33"/>
    <property type="match status" value="1"/>
</dbReference>
<dbReference type="GO" id="GO:0006355">
    <property type="term" value="P:regulation of DNA-templated transcription"/>
    <property type="evidence" value="ECO:0007669"/>
    <property type="project" value="InterPro"/>
</dbReference>
<evidence type="ECO:0000256" key="1">
    <source>
        <dbReference type="ARBA" id="ARBA00022553"/>
    </source>
</evidence>
<dbReference type="GO" id="GO:0000976">
    <property type="term" value="F:transcription cis-regulatory region binding"/>
    <property type="evidence" value="ECO:0007669"/>
    <property type="project" value="TreeGrafter"/>
</dbReference>